<gene>
    <name evidence="2" type="ORF">NN4_60890</name>
</gene>
<evidence type="ECO:0000313" key="3">
    <source>
        <dbReference type="Proteomes" id="UP000321424"/>
    </source>
</evidence>
<comment type="caution">
    <text evidence="2">The sequence shown here is derived from an EMBL/GenBank/DDBJ whole genome shotgun (WGS) entry which is preliminary data.</text>
</comment>
<evidence type="ECO:0000256" key="1">
    <source>
        <dbReference type="SAM" id="MobiDB-lite"/>
    </source>
</evidence>
<keyword evidence="3" id="KW-1185">Reference proteome</keyword>
<dbReference type="AlphaFoldDB" id="A0A511MLR6"/>
<dbReference type="EMBL" id="BJXA01000053">
    <property type="protein sequence ID" value="GEM41570.1"/>
    <property type="molecule type" value="Genomic_DNA"/>
</dbReference>
<proteinExistence type="predicted"/>
<evidence type="ECO:0000313" key="2">
    <source>
        <dbReference type="EMBL" id="GEM41570.1"/>
    </source>
</evidence>
<reference evidence="2 3" key="1">
    <citation type="submission" date="2019-07" db="EMBL/GenBank/DDBJ databases">
        <title>Whole genome shotgun sequence of Nocardia ninae NBRC 108245.</title>
        <authorList>
            <person name="Hosoyama A."/>
            <person name="Uohara A."/>
            <person name="Ohji S."/>
            <person name="Ichikawa N."/>
        </authorList>
    </citation>
    <scope>NUCLEOTIDE SEQUENCE [LARGE SCALE GENOMIC DNA]</scope>
    <source>
        <strain evidence="2 3">NBRC 108245</strain>
    </source>
</reference>
<protein>
    <submittedName>
        <fullName evidence="2">Uncharacterized protein</fullName>
    </submittedName>
</protein>
<sequence>MAAGHLGSAGAQFAGALSIRMRAPGMRGSSPGPLNNRAWAPSNRAQVRRSSKAGALRNRGWPPGNWARLPDGWQFALSSRPRERGNSAWAPSTETWLRDSPDALTGLAWSVAQFDRDTNQLGVDPQPPQPPSAARWTPRRPPPNGTPAMSRPQTPSAANGTPRRHSSSSPAIKSHCRMPSAANGTPLRQLDWLGLRLRV</sequence>
<name>A0A511MLR6_9NOCA</name>
<feature type="region of interest" description="Disordered" evidence="1">
    <location>
        <begin position="118"/>
        <end position="185"/>
    </location>
</feature>
<accession>A0A511MLR6</accession>
<organism evidence="2 3">
    <name type="scientific">Nocardia ninae NBRC 108245</name>
    <dbReference type="NCBI Taxonomy" id="1210091"/>
    <lineage>
        <taxon>Bacteria</taxon>
        <taxon>Bacillati</taxon>
        <taxon>Actinomycetota</taxon>
        <taxon>Actinomycetes</taxon>
        <taxon>Mycobacteriales</taxon>
        <taxon>Nocardiaceae</taxon>
        <taxon>Nocardia</taxon>
    </lineage>
</organism>
<feature type="region of interest" description="Disordered" evidence="1">
    <location>
        <begin position="24"/>
        <end position="59"/>
    </location>
</feature>
<dbReference type="Proteomes" id="UP000321424">
    <property type="component" value="Unassembled WGS sequence"/>
</dbReference>